<comment type="cofactor">
    <cofactor evidence="1">
        <name>Mg(2+)</name>
        <dbReference type="ChEBI" id="CHEBI:18420"/>
    </cofactor>
</comment>
<dbReference type="RefSeq" id="WP_286336651.1">
    <property type="nucleotide sequence ID" value="NZ_AP027370.1"/>
</dbReference>
<gene>
    <name evidence="20" type="primary">recQ</name>
    <name evidence="20" type="ORF">HCR_20190</name>
</gene>
<evidence type="ECO:0000259" key="18">
    <source>
        <dbReference type="PROSITE" id="PS51192"/>
    </source>
</evidence>
<keyword evidence="5" id="KW-0547">Nucleotide-binding</keyword>
<dbReference type="InterPro" id="IPR002121">
    <property type="entry name" value="HRDC_dom"/>
</dbReference>
<dbReference type="SUPFAM" id="SSF52540">
    <property type="entry name" value="P-loop containing nucleoside triphosphate hydrolases"/>
    <property type="match status" value="1"/>
</dbReference>
<dbReference type="CDD" id="cd17920">
    <property type="entry name" value="DEXHc_RecQ"/>
    <property type="match status" value="1"/>
</dbReference>
<dbReference type="PROSITE" id="PS50967">
    <property type="entry name" value="HRDC"/>
    <property type="match status" value="1"/>
</dbReference>
<dbReference type="InterPro" id="IPR032284">
    <property type="entry name" value="RecQ_Zn-bd"/>
</dbReference>
<proteinExistence type="inferred from homology"/>
<dbReference type="Pfam" id="PF00271">
    <property type="entry name" value="Helicase_C"/>
    <property type="match status" value="1"/>
</dbReference>
<dbReference type="PROSITE" id="PS51192">
    <property type="entry name" value="HELICASE_ATP_BIND_1"/>
    <property type="match status" value="1"/>
</dbReference>
<dbReference type="InterPro" id="IPR027417">
    <property type="entry name" value="P-loop_NTPase"/>
</dbReference>
<evidence type="ECO:0000256" key="16">
    <source>
        <dbReference type="NCBIfam" id="TIGR01389"/>
    </source>
</evidence>
<keyword evidence="6" id="KW-0227">DNA damage</keyword>
<dbReference type="InterPro" id="IPR036388">
    <property type="entry name" value="WH-like_DNA-bd_sf"/>
</dbReference>
<dbReference type="PANTHER" id="PTHR13710:SF105">
    <property type="entry name" value="ATP-DEPENDENT DNA HELICASE Q1"/>
    <property type="match status" value="1"/>
</dbReference>
<dbReference type="SUPFAM" id="SSF47819">
    <property type="entry name" value="HRDC-like"/>
    <property type="match status" value="1"/>
</dbReference>
<evidence type="ECO:0000256" key="13">
    <source>
        <dbReference type="ARBA" id="ARBA00023204"/>
    </source>
</evidence>
<dbReference type="InterPro" id="IPR011545">
    <property type="entry name" value="DEAD/DEAH_box_helicase_dom"/>
</dbReference>
<dbReference type="Gene3D" id="3.40.50.300">
    <property type="entry name" value="P-loop containing nucleotide triphosphate hydrolases"/>
    <property type="match status" value="2"/>
</dbReference>
<dbReference type="Pfam" id="PF09382">
    <property type="entry name" value="RQC"/>
    <property type="match status" value="1"/>
</dbReference>
<evidence type="ECO:0000256" key="4">
    <source>
        <dbReference type="ARBA" id="ARBA00022723"/>
    </source>
</evidence>
<dbReference type="SUPFAM" id="SSF46785">
    <property type="entry name" value="Winged helix' DNA-binding domain"/>
    <property type="match status" value="1"/>
</dbReference>
<evidence type="ECO:0000256" key="5">
    <source>
        <dbReference type="ARBA" id="ARBA00022741"/>
    </source>
</evidence>
<evidence type="ECO:0000256" key="9">
    <source>
        <dbReference type="ARBA" id="ARBA00022833"/>
    </source>
</evidence>
<reference evidence="20 21" key="1">
    <citation type="submission" date="2023-03" db="EMBL/GenBank/DDBJ databases">
        <title>Description of Hydrogenimonas sp. ISO32.</title>
        <authorList>
            <person name="Mino S."/>
            <person name="Fukazawa S."/>
            <person name="Sawabe T."/>
        </authorList>
    </citation>
    <scope>NUCLEOTIDE SEQUENCE [LARGE SCALE GENOMIC DNA]</scope>
    <source>
        <strain evidence="20 21">ISO32</strain>
    </source>
</reference>
<dbReference type="PANTHER" id="PTHR13710">
    <property type="entry name" value="DNA HELICASE RECQ FAMILY MEMBER"/>
    <property type="match status" value="1"/>
</dbReference>
<evidence type="ECO:0000256" key="8">
    <source>
        <dbReference type="ARBA" id="ARBA00022806"/>
    </source>
</evidence>
<comment type="similarity">
    <text evidence="3">Belongs to the helicase family. RecQ subfamily.</text>
</comment>
<sequence>MSNKTVDVLKEIFGHTGFRPLQKEAVDTTLQNRDLLMILPTGGGKSLCYQLPALLKKGVTVVVSPLLALMHDQVRALKMQGIAAEMIGSMQTPQEIGEIVTRLRNGELKLLYVAPERFSAYGFLDLLKSIPIASFVIDEAHCVSEWGHEFREDYRRLHLLKEQFPNVPVSAFTATATSQVEADIVRQLGLKSPVRLRGSVYRENLLVRAEPRIGDGKRQLSEFLERFEGESGIVYTFTRNSAETVAAYLQKSGIKAMAYHAGLPKEERQAAYRAFVHDEAAVIVATVAFGMGIDKSNIRYVVHMSMPKTLENYYQEIGRAGRDGLPSETLLLYSAADAAQRASLIEGLEEGGYRQSAFDKLEKMVGYCRSESCRHLQLADYFGESMDACGTKCDNCTAPTHEQRDITIEARKLLSAIYRTSQRFGKNHIIELLRGSENRKILQFGHERLSVYGIGKELTKAQWEVVTERLQELGALARGEHRNFTITEIGAEILKGGASVSIKASRLDVQEKRKRTQKADMGETGDFDREIFDELRRVRKAIADENQVPAYIVFGDKTLKEMAAKLPRTKEQMLEISGIGEVKFSRFGEPFLERCRELAERVPVQEA</sequence>
<comment type="catalytic activity">
    <reaction evidence="15">
        <text>Couples ATP hydrolysis with the unwinding of duplex DNA by translocating in the 3'-5' direction.</text>
        <dbReference type="EC" id="5.6.2.4"/>
    </reaction>
</comment>
<evidence type="ECO:0000256" key="7">
    <source>
        <dbReference type="ARBA" id="ARBA00022801"/>
    </source>
</evidence>
<dbReference type="SMART" id="SM00341">
    <property type="entry name" value="HRDC"/>
    <property type="match status" value="1"/>
</dbReference>
<keyword evidence="13" id="KW-0234">DNA repair</keyword>
<evidence type="ECO:0000259" key="19">
    <source>
        <dbReference type="PROSITE" id="PS51194"/>
    </source>
</evidence>
<dbReference type="Pfam" id="PF00570">
    <property type="entry name" value="HRDC"/>
    <property type="match status" value="1"/>
</dbReference>
<dbReference type="NCBIfam" id="TIGR01389">
    <property type="entry name" value="recQ"/>
    <property type="match status" value="1"/>
</dbReference>
<dbReference type="InterPro" id="IPR010997">
    <property type="entry name" value="HRDC-like_sf"/>
</dbReference>
<dbReference type="PROSITE" id="PS00690">
    <property type="entry name" value="DEAH_ATP_HELICASE"/>
    <property type="match status" value="1"/>
</dbReference>
<keyword evidence="9" id="KW-0862">Zinc</keyword>
<dbReference type="Proteomes" id="UP001321445">
    <property type="component" value="Chromosome"/>
</dbReference>
<evidence type="ECO:0000256" key="11">
    <source>
        <dbReference type="ARBA" id="ARBA00023125"/>
    </source>
</evidence>
<evidence type="ECO:0000256" key="12">
    <source>
        <dbReference type="ARBA" id="ARBA00023172"/>
    </source>
</evidence>
<dbReference type="Pfam" id="PF16124">
    <property type="entry name" value="RecQ_Zn_bind"/>
    <property type="match status" value="1"/>
</dbReference>
<dbReference type="SMART" id="SM00487">
    <property type="entry name" value="DEXDc"/>
    <property type="match status" value="1"/>
</dbReference>
<dbReference type="InterPro" id="IPR004589">
    <property type="entry name" value="DNA_helicase_ATP-dep_RecQ"/>
</dbReference>
<dbReference type="InterPro" id="IPR036390">
    <property type="entry name" value="WH_DNA-bd_sf"/>
</dbReference>
<feature type="domain" description="Helicase C-terminal" evidence="19">
    <location>
        <begin position="219"/>
        <end position="365"/>
    </location>
</feature>
<keyword evidence="7" id="KW-0378">Hydrolase</keyword>
<organism evidence="20 21">
    <name type="scientific">Hydrogenimonas cancrithermarum</name>
    <dbReference type="NCBI Taxonomy" id="2993563"/>
    <lineage>
        <taxon>Bacteria</taxon>
        <taxon>Pseudomonadati</taxon>
        <taxon>Campylobacterota</taxon>
        <taxon>Epsilonproteobacteria</taxon>
        <taxon>Campylobacterales</taxon>
        <taxon>Hydrogenimonadaceae</taxon>
        <taxon>Hydrogenimonas</taxon>
    </lineage>
</organism>
<dbReference type="NCBIfam" id="TIGR00614">
    <property type="entry name" value="recQ_fam"/>
    <property type="match status" value="1"/>
</dbReference>
<evidence type="ECO:0000256" key="1">
    <source>
        <dbReference type="ARBA" id="ARBA00001946"/>
    </source>
</evidence>
<dbReference type="InterPro" id="IPR014001">
    <property type="entry name" value="Helicase_ATP-bd"/>
</dbReference>
<evidence type="ECO:0000256" key="15">
    <source>
        <dbReference type="ARBA" id="ARBA00034617"/>
    </source>
</evidence>
<dbReference type="GO" id="GO:0004386">
    <property type="term" value="F:helicase activity"/>
    <property type="evidence" value="ECO:0007669"/>
    <property type="project" value="UniProtKB-KW"/>
</dbReference>
<evidence type="ECO:0000256" key="3">
    <source>
        <dbReference type="ARBA" id="ARBA00005446"/>
    </source>
</evidence>
<keyword evidence="21" id="KW-1185">Reference proteome</keyword>
<evidence type="ECO:0000256" key="6">
    <source>
        <dbReference type="ARBA" id="ARBA00022763"/>
    </source>
</evidence>
<evidence type="ECO:0000313" key="21">
    <source>
        <dbReference type="Proteomes" id="UP001321445"/>
    </source>
</evidence>
<keyword evidence="14" id="KW-0413">Isomerase</keyword>
<dbReference type="Gene3D" id="1.10.150.80">
    <property type="entry name" value="HRDC domain"/>
    <property type="match status" value="1"/>
</dbReference>
<protein>
    <recommendedName>
        <fullName evidence="16">DNA helicase RecQ</fullName>
        <ecNumber evidence="16">5.6.2.4</ecNumber>
    </recommendedName>
</protein>
<evidence type="ECO:0000256" key="2">
    <source>
        <dbReference type="ARBA" id="ARBA00001947"/>
    </source>
</evidence>
<dbReference type="Pfam" id="PF00270">
    <property type="entry name" value="DEAD"/>
    <property type="match status" value="1"/>
</dbReference>
<keyword evidence="4" id="KW-0479">Metal-binding</keyword>
<dbReference type="InterPro" id="IPR006293">
    <property type="entry name" value="DNA_helicase_ATP-dep_RecQ_bac"/>
</dbReference>
<dbReference type="EMBL" id="AP027370">
    <property type="protein sequence ID" value="BDY13707.1"/>
    <property type="molecule type" value="Genomic_DNA"/>
</dbReference>
<keyword evidence="8 20" id="KW-0347">Helicase</keyword>
<dbReference type="Gene3D" id="1.10.10.10">
    <property type="entry name" value="Winged helix-like DNA-binding domain superfamily/Winged helix DNA-binding domain"/>
    <property type="match status" value="1"/>
</dbReference>
<dbReference type="InterPro" id="IPR002464">
    <property type="entry name" value="DNA/RNA_helicase_DEAH_CS"/>
</dbReference>
<keyword evidence="12" id="KW-0233">DNA recombination</keyword>
<evidence type="ECO:0000259" key="17">
    <source>
        <dbReference type="PROSITE" id="PS50967"/>
    </source>
</evidence>
<feature type="domain" description="HRDC" evidence="17">
    <location>
        <begin position="525"/>
        <end position="605"/>
    </location>
</feature>
<dbReference type="PROSITE" id="PS51194">
    <property type="entry name" value="HELICASE_CTER"/>
    <property type="match status" value="1"/>
</dbReference>
<dbReference type="InterPro" id="IPR044876">
    <property type="entry name" value="HRDC_dom_sf"/>
</dbReference>
<name>A0ABM8FN31_9BACT</name>
<keyword evidence="10" id="KW-0067">ATP-binding</keyword>
<evidence type="ECO:0000256" key="14">
    <source>
        <dbReference type="ARBA" id="ARBA00023235"/>
    </source>
</evidence>
<accession>A0ABM8FN31</accession>
<dbReference type="InterPro" id="IPR018982">
    <property type="entry name" value="RQC_domain"/>
</dbReference>
<dbReference type="SMART" id="SM00490">
    <property type="entry name" value="HELICc"/>
    <property type="match status" value="1"/>
</dbReference>
<evidence type="ECO:0000313" key="20">
    <source>
        <dbReference type="EMBL" id="BDY13707.1"/>
    </source>
</evidence>
<comment type="cofactor">
    <cofactor evidence="2">
        <name>Zn(2+)</name>
        <dbReference type="ChEBI" id="CHEBI:29105"/>
    </cofactor>
</comment>
<keyword evidence="11" id="KW-0238">DNA-binding</keyword>
<evidence type="ECO:0000256" key="10">
    <source>
        <dbReference type="ARBA" id="ARBA00022840"/>
    </source>
</evidence>
<dbReference type="InterPro" id="IPR001650">
    <property type="entry name" value="Helicase_C-like"/>
</dbReference>
<feature type="domain" description="Helicase ATP-binding" evidence="18">
    <location>
        <begin position="26"/>
        <end position="194"/>
    </location>
</feature>
<dbReference type="SMART" id="SM00956">
    <property type="entry name" value="RQC"/>
    <property type="match status" value="1"/>
</dbReference>
<dbReference type="EC" id="5.6.2.4" evidence="16"/>